<reference evidence="2" key="1">
    <citation type="submission" date="2023-03" db="EMBL/GenBank/DDBJ databases">
        <title>Massive genome expansion in bonnet fungi (Mycena s.s.) driven by repeated elements and novel gene families across ecological guilds.</title>
        <authorList>
            <consortium name="Lawrence Berkeley National Laboratory"/>
            <person name="Harder C.B."/>
            <person name="Miyauchi S."/>
            <person name="Viragh M."/>
            <person name="Kuo A."/>
            <person name="Thoen E."/>
            <person name="Andreopoulos B."/>
            <person name="Lu D."/>
            <person name="Skrede I."/>
            <person name="Drula E."/>
            <person name="Henrissat B."/>
            <person name="Morin E."/>
            <person name="Kohler A."/>
            <person name="Barry K."/>
            <person name="LaButti K."/>
            <person name="Morin E."/>
            <person name="Salamov A."/>
            <person name="Lipzen A."/>
            <person name="Mereny Z."/>
            <person name="Hegedus B."/>
            <person name="Baldrian P."/>
            <person name="Stursova M."/>
            <person name="Weitz H."/>
            <person name="Taylor A."/>
            <person name="Grigoriev I.V."/>
            <person name="Nagy L.G."/>
            <person name="Martin F."/>
            <person name="Kauserud H."/>
        </authorList>
    </citation>
    <scope>NUCLEOTIDE SEQUENCE</scope>
    <source>
        <strain evidence="2">CBHHK182m</strain>
    </source>
</reference>
<feature type="signal peptide" evidence="1">
    <location>
        <begin position="1"/>
        <end position="29"/>
    </location>
</feature>
<dbReference type="EMBL" id="JARKIB010000036">
    <property type="protein sequence ID" value="KAJ7761041.1"/>
    <property type="molecule type" value="Genomic_DNA"/>
</dbReference>
<gene>
    <name evidence="2" type="ORF">B0H16DRAFT_1531649</name>
</gene>
<comment type="caution">
    <text evidence="2">The sequence shown here is derived from an EMBL/GenBank/DDBJ whole genome shotgun (WGS) entry which is preliminary data.</text>
</comment>
<proteinExistence type="predicted"/>
<sequence>MQYSLLLLSPRSLLLLLALFEVRSRGVLANRRLLLRAVSALSLDSGRLSGGMGRMEIPFHRHAEDTFARYALALWI</sequence>
<name>A0AAD7NHL1_9AGAR</name>
<keyword evidence="1" id="KW-0732">Signal</keyword>
<dbReference type="Proteomes" id="UP001215598">
    <property type="component" value="Unassembled WGS sequence"/>
</dbReference>
<keyword evidence="3" id="KW-1185">Reference proteome</keyword>
<evidence type="ECO:0000313" key="2">
    <source>
        <dbReference type="EMBL" id="KAJ7761041.1"/>
    </source>
</evidence>
<organism evidence="2 3">
    <name type="scientific">Mycena metata</name>
    <dbReference type="NCBI Taxonomy" id="1033252"/>
    <lineage>
        <taxon>Eukaryota</taxon>
        <taxon>Fungi</taxon>
        <taxon>Dikarya</taxon>
        <taxon>Basidiomycota</taxon>
        <taxon>Agaricomycotina</taxon>
        <taxon>Agaricomycetes</taxon>
        <taxon>Agaricomycetidae</taxon>
        <taxon>Agaricales</taxon>
        <taxon>Marasmiineae</taxon>
        <taxon>Mycenaceae</taxon>
        <taxon>Mycena</taxon>
    </lineage>
</organism>
<evidence type="ECO:0000256" key="1">
    <source>
        <dbReference type="SAM" id="SignalP"/>
    </source>
</evidence>
<accession>A0AAD7NHL1</accession>
<evidence type="ECO:0000313" key="3">
    <source>
        <dbReference type="Proteomes" id="UP001215598"/>
    </source>
</evidence>
<evidence type="ECO:0008006" key="4">
    <source>
        <dbReference type="Google" id="ProtNLM"/>
    </source>
</evidence>
<protein>
    <recommendedName>
        <fullName evidence="4">Secreted protein</fullName>
    </recommendedName>
</protein>
<dbReference type="AlphaFoldDB" id="A0AAD7NHL1"/>
<feature type="chain" id="PRO_5042141622" description="Secreted protein" evidence="1">
    <location>
        <begin position="30"/>
        <end position="76"/>
    </location>
</feature>